<keyword evidence="4" id="KW-1185">Reference proteome</keyword>
<feature type="region of interest" description="Disordered" evidence="1">
    <location>
        <begin position="49"/>
        <end position="68"/>
    </location>
</feature>
<accession>F8MYH9</accession>
<feature type="compositionally biased region" description="Low complexity" evidence="1">
    <location>
        <begin position="135"/>
        <end position="155"/>
    </location>
</feature>
<dbReference type="Proteomes" id="UP000008065">
    <property type="component" value="Unassembled WGS sequence"/>
</dbReference>
<evidence type="ECO:0000256" key="1">
    <source>
        <dbReference type="SAM" id="MobiDB-lite"/>
    </source>
</evidence>
<dbReference type="KEGG" id="nte:NEUTE1DRAFT113456"/>
<feature type="transmembrane region" description="Helical" evidence="2">
    <location>
        <begin position="97"/>
        <end position="115"/>
    </location>
</feature>
<dbReference type="RefSeq" id="XP_009855016.1">
    <property type="nucleotide sequence ID" value="XM_009856714.1"/>
</dbReference>
<protein>
    <submittedName>
        <fullName evidence="3">Uncharacterized protein</fullName>
    </submittedName>
</protein>
<keyword evidence="2" id="KW-0812">Transmembrane</keyword>
<organism evidence="3 4">
    <name type="scientific">Neurospora tetrasperma (strain FGSC 2508 / ATCC MYA-4615 / P0657)</name>
    <dbReference type="NCBI Taxonomy" id="510951"/>
    <lineage>
        <taxon>Eukaryota</taxon>
        <taxon>Fungi</taxon>
        <taxon>Dikarya</taxon>
        <taxon>Ascomycota</taxon>
        <taxon>Pezizomycotina</taxon>
        <taxon>Sordariomycetes</taxon>
        <taxon>Sordariomycetidae</taxon>
        <taxon>Sordariales</taxon>
        <taxon>Sordariaceae</taxon>
        <taxon>Neurospora</taxon>
    </lineage>
</organism>
<proteinExistence type="predicted"/>
<feature type="region of interest" description="Disordered" evidence="1">
    <location>
        <begin position="129"/>
        <end position="213"/>
    </location>
</feature>
<keyword evidence="2" id="KW-1133">Transmembrane helix</keyword>
<dbReference type="GeneID" id="20822681"/>
<dbReference type="VEuPathDB" id="FungiDB:NEUTE1DRAFT_113456"/>
<sequence length="256" mass="27781">MCSVTIRQSQKTRRQAFTLAATRESPGLGLRHRRTGQRVLESPRSINGVSRYKYNDHPSTNDTTTTRTSVPSLIRSISGRNQPRKRPSPKPTMKSRILISFVLIALFGISTAFAVPNWMRVPRSVTALSDSADGTPTTVSHPTTVPVHPHAVTFTSPAEGTSSDTKRSPKVPTTKDNGINSWGGFTRRKDESSNTNTDTRESKNPTSNGDGKHQAIYRRGVAGNPGAIIGIVLGCLAVVGVMIWFGVCYHNGTVVN</sequence>
<name>F8MYH9_NEUT8</name>
<dbReference type="AlphaFoldDB" id="F8MYH9"/>
<dbReference type="HOGENOM" id="CLU_1086224_0_0_1"/>
<evidence type="ECO:0000313" key="4">
    <source>
        <dbReference type="Proteomes" id="UP000008065"/>
    </source>
</evidence>
<evidence type="ECO:0000313" key="3">
    <source>
        <dbReference type="EMBL" id="EGO51376.1"/>
    </source>
</evidence>
<feature type="compositionally biased region" description="Basic and acidic residues" evidence="1">
    <location>
        <begin position="187"/>
        <end position="203"/>
    </location>
</feature>
<reference evidence="4" key="1">
    <citation type="journal article" date="2011" name="Genetics">
        <title>Massive changes in genome architecture accompany the transition to self-fertility in the filamentous fungus Neurospora tetrasperma.</title>
        <authorList>
            <person name="Ellison C.E."/>
            <person name="Stajich J.E."/>
            <person name="Jacobson D.J."/>
            <person name="Natvig D.O."/>
            <person name="Lapidus A."/>
            <person name="Foster B."/>
            <person name="Aerts A."/>
            <person name="Riley R."/>
            <person name="Lindquist E.A."/>
            <person name="Grigoriev I.V."/>
            <person name="Taylor J.W."/>
        </authorList>
    </citation>
    <scope>NUCLEOTIDE SEQUENCE [LARGE SCALE GENOMIC DNA]</scope>
    <source>
        <strain evidence="4">FGSC 2508 / P0657</strain>
    </source>
</reference>
<dbReference type="EMBL" id="GL891382">
    <property type="protein sequence ID" value="EGO51376.1"/>
    <property type="molecule type" value="Genomic_DNA"/>
</dbReference>
<keyword evidence="2" id="KW-0472">Membrane</keyword>
<feature type="transmembrane region" description="Helical" evidence="2">
    <location>
        <begin position="227"/>
        <end position="247"/>
    </location>
</feature>
<evidence type="ECO:0000256" key="2">
    <source>
        <dbReference type="SAM" id="Phobius"/>
    </source>
</evidence>
<gene>
    <name evidence="3" type="ORF">NEUTE1DRAFT_113456</name>
</gene>